<evidence type="ECO:0000313" key="3">
    <source>
        <dbReference type="EMBL" id="KAK8061970.1"/>
    </source>
</evidence>
<gene>
    <name evidence="3" type="ORF">PG994_008336</name>
</gene>
<dbReference type="Gene3D" id="3.30.930.10">
    <property type="entry name" value="Bira Bifunctional Protein, Domain 2"/>
    <property type="match status" value="1"/>
</dbReference>
<evidence type="ECO:0000259" key="2">
    <source>
        <dbReference type="PROSITE" id="PS51733"/>
    </source>
</evidence>
<name>A0ABR1UV88_9PEZI</name>
<dbReference type="SUPFAM" id="SSF55681">
    <property type="entry name" value="Class II aaRS and biotin synthetases"/>
    <property type="match status" value="1"/>
</dbReference>
<feature type="region of interest" description="Disordered" evidence="1">
    <location>
        <begin position="416"/>
        <end position="446"/>
    </location>
</feature>
<reference evidence="3 4" key="1">
    <citation type="submission" date="2023-01" db="EMBL/GenBank/DDBJ databases">
        <title>Analysis of 21 Apiospora genomes using comparative genomics revels a genus with tremendous synthesis potential of carbohydrate active enzymes and secondary metabolites.</title>
        <authorList>
            <person name="Sorensen T."/>
        </authorList>
    </citation>
    <scope>NUCLEOTIDE SEQUENCE [LARGE SCALE GENOMIC DNA]</scope>
    <source>
        <strain evidence="3 4">CBS 135458</strain>
    </source>
</reference>
<dbReference type="InterPro" id="IPR045864">
    <property type="entry name" value="aa-tRNA-synth_II/BPL/LPL"/>
</dbReference>
<dbReference type="PANTHER" id="PTHR10993:SF7">
    <property type="entry name" value="LIPOYLTRANSFERASE 2, MITOCHONDRIAL-RELATED"/>
    <property type="match status" value="1"/>
</dbReference>
<dbReference type="InterPro" id="IPR004143">
    <property type="entry name" value="BPL_LPL_catalytic"/>
</dbReference>
<dbReference type="EMBL" id="JAQQWL010000008">
    <property type="protein sequence ID" value="KAK8061970.1"/>
    <property type="molecule type" value="Genomic_DNA"/>
</dbReference>
<evidence type="ECO:0000256" key="1">
    <source>
        <dbReference type="SAM" id="MobiDB-lite"/>
    </source>
</evidence>
<dbReference type="Proteomes" id="UP001480595">
    <property type="component" value="Unassembled WGS sequence"/>
</dbReference>
<keyword evidence="4" id="KW-1185">Reference proteome</keyword>
<dbReference type="PANTHER" id="PTHR10993">
    <property type="entry name" value="OCTANOYLTRANSFERASE"/>
    <property type="match status" value="1"/>
</dbReference>
<comment type="caution">
    <text evidence="3">The sequence shown here is derived from an EMBL/GenBank/DDBJ whole genome shotgun (WGS) entry which is preliminary data.</text>
</comment>
<accession>A0ABR1UV88</accession>
<protein>
    <recommendedName>
        <fullName evidence="2">BPL/LPL catalytic domain-containing protein</fullName>
    </recommendedName>
</protein>
<feature type="compositionally biased region" description="Polar residues" evidence="1">
    <location>
        <begin position="419"/>
        <end position="428"/>
    </location>
</feature>
<proteinExistence type="predicted"/>
<feature type="domain" description="BPL/LPL catalytic" evidence="2">
    <location>
        <begin position="65"/>
        <end position="331"/>
    </location>
</feature>
<organism evidence="3 4">
    <name type="scientific">Apiospora phragmitis</name>
    <dbReference type="NCBI Taxonomy" id="2905665"/>
    <lineage>
        <taxon>Eukaryota</taxon>
        <taxon>Fungi</taxon>
        <taxon>Dikarya</taxon>
        <taxon>Ascomycota</taxon>
        <taxon>Pezizomycotina</taxon>
        <taxon>Sordariomycetes</taxon>
        <taxon>Xylariomycetidae</taxon>
        <taxon>Amphisphaeriales</taxon>
        <taxon>Apiosporaceae</taxon>
        <taxon>Apiospora</taxon>
    </lineage>
</organism>
<dbReference type="GeneID" id="92092808"/>
<dbReference type="Pfam" id="PF21948">
    <property type="entry name" value="LplA-B_cat"/>
    <property type="match status" value="1"/>
</dbReference>
<sequence length="446" mass="48960">MGVHRVARAPQRLQHLHIPGKMDLLPSYALAVAVQSKLQQRLLDYKAAVAAAASSSNDSSQPLPPPPPPTIISFTPAPTYTLGRRQTEPLSPAEEERLRARLNIHWYKQNRKGQGKPPKEDAKPRIVDGQLVENGEHHYSGYYPAIHTTPRGGLTTYHGPGQVVFWPVIDLKSPLHRHFSVRDYACLLEKTTIASIAATVAASLPSLNPTAVRQRDVQGFTTENPGVWVRRHRVDGVDVDDHEGEGEEERKIAALGVHLRRHVTGLGVAVNCSMPCRGPEAVEPWRRIVACGLEGKRVTSLACEMLDFGAPAQWAWATRPRLLLPYLRPSGYHQSRTHKTPSWAKAPLLEAEMLRVWPALFARSLGLLAPAEAAAADHDGDAGTTVTEKQLKKAGLVKNVTLEMVFGRAGRAPSAFLKRSSTPGTTKQRVLAKGWKSTNGLPEEEQ</sequence>
<evidence type="ECO:0000313" key="4">
    <source>
        <dbReference type="Proteomes" id="UP001480595"/>
    </source>
</evidence>
<dbReference type="PROSITE" id="PS51733">
    <property type="entry name" value="BPL_LPL_CATALYTIC"/>
    <property type="match status" value="1"/>
</dbReference>
<dbReference type="RefSeq" id="XP_066715232.1">
    <property type="nucleotide sequence ID" value="XM_066859745.1"/>
</dbReference>